<keyword evidence="3" id="KW-0328">Glycosyltransferase</keyword>
<proteinExistence type="predicted"/>
<feature type="transmembrane region" description="Helical" evidence="9">
    <location>
        <begin position="220"/>
        <end position="239"/>
    </location>
</feature>
<evidence type="ECO:0000256" key="5">
    <source>
        <dbReference type="ARBA" id="ARBA00022692"/>
    </source>
</evidence>
<evidence type="ECO:0000313" key="12">
    <source>
        <dbReference type="Proteomes" id="UP001500063"/>
    </source>
</evidence>
<evidence type="ECO:0000256" key="9">
    <source>
        <dbReference type="SAM" id="Phobius"/>
    </source>
</evidence>
<evidence type="ECO:0000256" key="2">
    <source>
        <dbReference type="ARBA" id="ARBA00022475"/>
    </source>
</evidence>
<comment type="subcellular location">
    <subcellularLocation>
        <location evidence="1">Cell membrane</location>
        <topology evidence="1">Multi-pass membrane protein</topology>
    </subcellularLocation>
</comment>
<sequence>MTRMPVAQRAAAPAAAPVPHARTPRGPAAPPGNRDAFWPRLLPVLAALALVTRLPSFLRPLWNPDEGFLATEARMLAHGAVLYRTVVDRKPPVLPWLYELCFALFGDRSLLPLKALAVLAQLLTAVLLASLARRRWGERAGRAAGALYLLVSIALAPEDTQAAAFEVFMVPWTVAAMWCADRRRWGAAGLAVAAAVLTKQTGGAVLAPVLLMLWTARRRTAGAAALALGALLPTAAVACATGPARLLFWSVTGSGTYASAAGAVALAVGQAASNTSTLAVGCAGLLLPVGRRLLQGRRAAPPELWLWLAASAVAVATGFHFFGHYYLQLIPPLTLLGTSALAALDGRLLGTSLALSALSCAFFLGWGLADQPPDLPHTLKVARAVRERTAPTARVLCWGMHPETYWLADRPPAGRFLTAGLLTNYSGGRGPSHVGEAYGVPGSWPVFRRELTRRPPALIVDDSRGKPYGPARLPSLRAVLDRGYERVGTADGAVLYAPAAGLTDAPRAAP</sequence>
<evidence type="ECO:0000259" key="10">
    <source>
        <dbReference type="Pfam" id="PF13231"/>
    </source>
</evidence>
<feature type="domain" description="Glycosyltransferase RgtA/B/C/D-like" evidence="10">
    <location>
        <begin position="90"/>
        <end position="232"/>
    </location>
</feature>
<evidence type="ECO:0000313" key="11">
    <source>
        <dbReference type="EMBL" id="GAA0370440.1"/>
    </source>
</evidence>
<keyword evidence="4" id="KW-0808">Transferase</keyword>
<name>A0ABP3HHW5_9ACTN</name>
<comment type="caution">
    <text evidence="11">The sequence shown here is derived from an EMBL/GenBank/DDBJ whole genome shotgun (WGS) entry which is preliminary data.</text>
</comment>
<feature type="region of interest" description="Disordered" evidence="8">
    <location>
        <begin position="1"/>
        <end position="30"/>
    </location>
</feature>
<organism evidence="11 12">
    <name type="scientific">Streptomyces blastmyceticus</name>
    <dbReference type="NCBI Taxonomy" id="68180"/>
    <lineage>
        <taxon>Bacteria</taxon>
        <taxon>Bacillati</taxon>
        <taxon>Actinomycetota</taxon>
        <taxon>Actinomycetes</taxon>
        <taxon>Kitasatosporales</taxon>
        <taxon>Streptomycetaceae</taxon>
        <taxon>Streptomyces</taxon>
    </lineage>
</organism>
<dbReference type="EMBL" id="BAAABW010000026">
    <property type="protein sequence ID" value="GAA0370440.1"/>
    <property type="molecule type" value="Genomic_DNA"/>
</dbReference>
<dbReference type="Pfam" id="PF13231">
    <property type="entry name" value="PMT_2"/>
    <property type="match status" value="1"/>
</dbReference>
<dbReference type="InterPro" id="IPR050297">
    <property type="entry name" value="LipidA_mod_glycosyltrf_83"/>
</dbReference>
<gene>
    <name evidence="11" type="ORF">GCM10010319_55560</name>
</gene>
<dbReference type="PANTHER" id="PTHR33908">
    <property type="entry name" value="MANNOSYLTRANSFERASE YKCB-RELATED"/>
    <property type="match status" value="1"/>
</dbReference>
<keyword evidence="2" id="KW-1003">Cell membrane</keyword>
<evidence type="ECO:0000256" key="6">
    <source>
        <dbReference type="ARBA" id="ARBA00022989"/>
    </source>
</evidence>
<dbReference type="Proteomes" id="UP001500063">
    <property type="component" value="Unassembled WGS sequence"/>
</dbReference>
<evidence type="ECO:0000256" key="8">
    <source>
        <dbReference type="SAM" id="MobiDB-lite"/>
    </source>
</evidence>
<evidence type="ECO:0000256" key="7">
    <source>
        <dbReference type="ARBA" id="ARBA00023136"/>
    </source>
</evidence>
<feature type="transmembrane region" description="Helical" evidence="9">
    <location>
        <begin position="347"/>
        <end position="369"/>
    </location>
</feature>
<protein>
    <recommendedName>
        <fullName evidence="10">Glycosyltransferase RgtA/B/C/D-like domain-containing protein</fullName>
    </recommendedName>
</protein>
<dbReference type="InterPro" id="IPR038731">
    <property type="entry name" value="RgtA/B/C-like"/>
</dbReference>
<feature type="transmembrane region" description="Helical" evidence="9">
    <location>
        <begin position="246"/>
        <end position="269"/>
    </location>
</feature>
<keyword evidence="6 9" id="KW-1133">Transmembrane helix</keyword>
<feature type="transmembrane region" description="Helical" evidence="9">
    <location>
        <begin position="306"/>
        <end position="327"/>
    </location>
</feature>
<feature type="transmembrane region" description="Helical" evidence="9">
    <location>
        <begin position="113"/>
        <end position="132"/>
    </location>
</feature>
<feature type="transmembrane region" description="Helical" evidence="9">
    <location>
        <begin position="187"/>
        <end position="214"/>
    </location>
</feature>
<dbReference type="PANTHER" id="PTHR33908:SF3">
    <property type="entry name" value="UNDECAPRENYL PHOSPHATE-ALPHA-4-AMINO-4-DEOXY-L-ARABINOSE ARABINOSYL TRANSFERASE"/>
    <property type="match status" value="1"/>
</dbReference>
<accession>A0ABP3HHW5</accession>
<keyword evidence="12" id="KW-1185">Reference proteome</keyword>
<evidence type="ECO:0000256" key="4">
    <source>
        <dbReference type="ARBA" id="ARBA00022679"/>
    </source>
</evidence>
<keyword evidence="5 9" id="KW-0812">Transmembrane</keyword>
<reference evidence="12" key="1">
    <citation type="journal article" date="2019" name="Int. J. Syst. Evol. Microbiol.">
        <title>The Global Catalogue of Microorganisms (GCM) 10K type strain sequencing project: providing services to taxonomists for standard genome sequencing and annotation.</title>
        <authorList>
            <consortium name="The Broad Institute Genomics Platform"/>
            <consortium name="The Broad Institute Genome Sequencing Center for Infectious Disease"/>
            <person name="Wu L."/>
            <person name="Ma J."/>
        </authorList>
    </citation>
    <scope>NUCLEOTIDE SEQUENCE [LARGE SCALE GENOMIC DNA]</scope>
    <source>
        <strain evidence="12">JCM 4565</strain>
    </source>
</reference>
<evidence type="ECO:0000256" key="1">
    <source>
        <dbReference type="ARBA" id="ARBA00004651"/>
    </source>
</evidence>
<evidence type="ECO:0000256" key="3">
    <source>
        <dbReference type="ARBA" id="ARBA00022676"/>
    </source>
</evidence>
<keyword evidence="7 9" id="KW-0472">Membrane</keyword>